<evidence type="ECO:0000256" key="8">
    <source>
        <dbReference type="ARBA" id="ARBA00071600"/>
    </source>
</evidence>
<keyword evidence="4 10" id="KW-0862">Zinc</keyword>
<sequence>MEEREAIKRQIELLQNISWINCLITDLIDNHKNAHGDTQPSTFQRPGHEWHQDHRTNTPFSASSQPYAHRSVGQWRKTYSLSNKTLSISTGPRASTSTSYGKDVCEPSTSRRTGVSCTANDFSHQSEPSISSGQSRTNTQSLPSAGVLSKPVGSGPKAPYHSQFTWVKSQSNRSTEQVQSQTDDNSWASIRRETSHRPSVSSAAQISKYTWVCTSTSSTCSATKACQNLLSHRTTNETRKVYAEDLVKRKKLSSLSSFAGTTRKVWDRVRTPVESVSHYSWKAGEQTCGLGSNNCRSDDQGSIWGIDKVAKKLKAGTGSYLHLPLNPSAFRLRRRMKIVRNNSTSTVAVQRRLPGRSQVFGPHSSFPTAKRCRTTPARVFVSFDRHKLHNLPYYTSHTGFYSTTTQMRFYTRYKIDTRKNTIWRIKRVQSARMLLQSRLRASPDRHWKGQRMRWIGGELYQVSANKLSRTQNISTSTYRTVGKLCGAQTVSSPNNSRPYTARHIASRAVQRSLAVIRQAHQRRRQQPSQYCMYYNRFGKCNRGHACPFIHDPDKVAVCTRFLRGTCKQTDGTCPFSHKVSKEKMPVCSYFLRGICNNSSCPYSHVYVSHKATVCQDFIRGYCPQGETCKKKHTLVCPSFSMKGFCPRGTKCKLLHRQSAFLNRVHEPTICKQTSTPNLSKSIDSQIVEEMPISGPVKLPSFISLSSSQGEESVHSSLSGSPVSSGKKLHIKPRL</sequence>
<feature type="domain" description="C3H1-type" evidence="12">
    <location>
        <begin position="525"/>
        <end position="553"/>
    </location>
</feature>
<feature type="compositionally biased region" description="Polar residues" evidence="11">
    <location>
        <begin position="162"/>
        <end position="188"/>
    </location>
</feature>
<dbReference type="SMART" id="SM00356">
    <property type="entry name" value="ZnF_C3H1"/>
    <property type="match status" value="5"/>
</dbReference>
<dbReference type="Gene3D" id="4.10.1000.10">
    <property type="entry name" value="Zinc finger, CCCH-type"/>
    <property type="match status" value="2"/>
</dbReference>
<proteinExistence type="predicted"/>
<accession>A0AAY4D2T4</accession>
<evidence type="ECO:0000313" key="13">
    <source>
        <dbReference type="Ensembl" id="ENSDCDP00010039698.1"/>
    </source>
</evidence>
<organism evidence="13 14">
    <name type="scientific">Denticeps clupeoides</name>
    <name type="common">denticle herring</name>
    <dbReference type="NCBI Taxonomy" id="299321"/>
    <lineage>
        <taxon>Eukaryota</taxon>
        <taxon>Metazoa</taxon>
        <taxon>Chordata</taxon>
        <taxon>Craniata</taxon>
        <taxon>Vertebrata</taxon>
        <taxon>Euteleostomi</taxon>
        <taxon>Actinopterygii</taxon>
        <taxon>Neopterygii</taxon>
        <taxon>Teleostei</taxon>
        <taxon>Clupei</taxon>
        <taxon>Clupeiformes</taxon>
        <taxon>Denticipitoidei</taxon>
        <taxon>Denticipitidae</taxon>
        <taxon>Denticeps</taxon>
    </lineage>
</organism>
<dbReference type="AlphaFoldDB" id="A0AAY4D2T4"/>
<feature type="domain" description="C3H1-type" evidence="12">
    <location>
        <begin position="581"/>
        <end position="607"/>
    </location>
</feature>
<dbReference type="PANTHER" id="PTHR46156:SF1">
    <property type="entry name" value="ZINC FINGER CCCH DOMAIN-CONTAINING PROTEIN 3"/>
    <property type="match status" value="1"/>
</dbReference>
<evidence type="ECO:0000259" key="12">
    <source>
        <dbReference type="PROSITE" id="PS50103"/>
    </source>
</evidence>
<keyword evidence="3 10" id="KW-0863">Zinc-finger</keyword>
<evidence type="ECO:0000256" key="11">
    <source>
        <dbReference type="SAM" id="MobiDB-lite"/>
    </source>
</evidence>
<dbReference type="PROSITE" id="PS50103">
    <property type="entry name" value="ZF_C3H1"/>
    <property type="match status" value="5"/>
</dbReference>
<feature type="region of interest" description="Disordered" evidence="11">
    <location>
        <begin position="35"/>
        <end position="66"/>
    </location>
</feature>
<reference evidence="13" key="3">
    <citation type="submission" date="2025-09" db="UniProtKB">
        <authorList>
            <consortium name="Ensembl"/>
        </authorList>
    </citation>
    <scope>IDENTIFICATION</scope>
</reference>
<evidence type="ECO:0000256" key="10">
    <source>
        <dbReference type="PROSITE-ProRule" id="PRU00723"/>
    </source>
</evidence>
<evidence type="ECO:0000256" key="1">
    <source>
        <dbReference type="ARBA" id="ARBA00022723"/>
    </source>
</evidence>
<feature type="compositionally biased region" description="Polar residues" evidence="11">
    <location>
        <begin position="57"/>
        <end position="66"/>
    </location>
</feature>
<feature type="compositionally biased region" description="Low complexity" evidence="11">
    <location>
        <begin position="712"/>
        <end position="725"/>
    </location>
</feature>
<keyword evidence="1 10" id="KW-0479">Metal-binding</keyword>
<evidence type="ECO:0000256" key="7">
    <source>
        <dbReference type="ARBA" id="ARBA00064187"/>
    </source>
</evidence>
<comment type="function">
    <text evidence="6">Required for the export of polyadenylated mRNAs from the nucleus. Enhances ACVR1B-induced SMAD-dependent transcription. Binds to single-stranded DNA but not to double-stranded DNA in vitro. Involved in RNA cleavage.</text>
</comment>
<feature type="zinc finger region" description="C3H1-type" evidence="10">
    <location>
        <begin position="557"/>
        <end position="580"/>
    </location>
</feature>
<feature type="domain" description="C3H1-type" evidence="12">
    <location>
        <begin position="608"/>
        <end position="629"/>
    </location>
</feature>
<dbReference type="InterPro" id="IPR000571">
    <property type="entry name" value="Znf_CCCH"/>
</dbReference>
<dbReference type="Pfam" id="PF00642">
    <property type="entry name" value="zf-CCCH"/>
    <property type="match status" value="1"/>
</dbReference>
<feature type="compositionally biased region" description="Polar residues" evidence="11">
    <location>
        <begin position="86"/>
        <end position="100"/>
    </location>
</feature>
<feature type="region of interest" description="Disordered" evidence="11">
    <location>
        <begin position="712"/>
        <end position="734"/>
    </location>
</feature>
<dbReference type="Proteomes" id="UP000694580">
    <property type="component" value="Chromosome 19"/>
</dbReference>
<evidence type="ECO:0000256" key="6">
    <source>
        <dbReference type="ARBA" id="ARBA00057285"/>
    </source>
</evidence>
<gene>
    <name evidence="13" type="primary">ZC3H3</name>
</gene>
<dbReference type="GO" id="GO:0003677">
    <property type="term" value="F:DNA binding"/>
    <property type="evidence" value="ECO:0007669"/>
    <property type="project" value="UniProtKB-KW"/>
</dbReference>
<protein>
    <recommendedName>
        <fullName evidence="8">Zinc finger CCCH domain-containing protein 3</fullName>
    </recommendedName>
    <alternativeName>
        <fullName evidence="9">Smad-interacting CPSF-like factor</fullName>
    </alternativeName>
</protein>
<evidence type="ECO:0000256" key="5">
    <source>
        <dbReference type="ARBA" id="ARBA00023125"/>
    </source>
</evidence>
<dbReference type="GO" id="GO:0008270">
    <property type="term" value="F:zinc ion binding"/>
    <property type="evidence" value="ECO:0007669"/>
    <property type="project" value="UniProtKB-KW"/>
</dbReference>
<dbReference type="SUPFAM" id="SSF90229">
    <property type="entry name" value="CCCH zinc finger"/>
    <property type="match status" value="2"/>
</dbReference>
<feature type="compositionally biased region" description="Polar residues" evidence="11">
    <location>
        <begin position="107"/>
        <end position="143"/>
    </location>
</feature>
<dbReference type="PANTHER" id="PTHR46156">
    <property type="entry name" value="CCCH ZINGC FINGER"/>
    <property type="match status" value="1"/>
</dbReference>
<evidence type="ECO:0000256" key="2">
    <source>
        <dbReference type="ARBA" id="ARBA00022737"/>
    </source>
</evidence>
<dbReference type="FunFam" id="4.10.1000.10:FF:000008">
    <property type="entry name" value="zinc finger CCCH domain-containing protein 3"/>
    <property type="match status" value="1"/>
</dbReference>
<keyword evidence="2" id="KW-0677">Repeat</keyword>
<dbReference type="GeneTree" id="ENSGT00940000161068"/>
<dbReference type="FunFam" id="4.10.1000.10:FF:000022">
    <property type="entry name" value="Zinc finger CCCH domain-containing protein 7"/>
    <property type="match status" value="1"/>
</dbReference>
<keyword evidence="14" id="KW-1185">Reference proteome</keyword>
<dbReference type="GO" id="GO:0005634">
    <property type="term" value="C:nucleus"/>
    <property type="evidence" value="ECO:0007669"/>
    <property type="project" value="UniProtKB-ARBA"/>
</dbReference>
<dbReference type="Ensembl" id="ENSDCDT00010049482.1">
    <property type="protein sequence ID" value="ENSDCDP00010039698.1"/>
    <property type="gene ID" value="ENSDCDG00010025473.1"/>
</dbReference>
<evidence type="ECO:0000313" key="14">
    <source>
        <dbReference type="Proteomes" id="UP000694580"/>
    </source>
</evidence>
<evidence type="ECO:0000256" key="4">
    <source>
        <dbReference type="ARBA" id="ARBA00022833"/>
    </source>
</evidence>
<dbReference type="InterPro" id="IPR036855">
    <property type="entry name" value="Znf_CCCH_sf"/>
</dbReference>
<evidence type="ECO:0000256" key="9">
    <source>
        <dbReference type="ARBA" id="ARBA00079564"/>
    </source>
</evidence>
<feature type="zinc finger region" description="C3H1-type" evidence="10">
    <location>
        <begin position="581"/>
        <end position="607"/>
    </location>
</feature>
<feature type="zinc finger region" description="C3H1-type" evidence="10">
    <location>
        <begin position="525"/>
        <end position="553"/>
    </location>
</feature>
<keyword evidence="5" id="KW-0238">DNA-binding</keyword>
<feature type="compositionally biased region" description="Basic and acidic residues" evidence="11">
    <location>
        <begin position="46"/>
        <end position="56"/>
    </location>
</feature>
<name>A0AAY4D2T4_9TELE</name>
<evidence type="ECO:0000256" key="3">
    <source>
        <dbReference type="ARBA" id="ARBA00022771"/>
    </source>
</evidence>
<reference evidence="13" key="2">
    <citation type="submission" date="2025-08" db="UniProtKB">
        <authorList>
            <consortium name="Ensembl"/>
        </authorList>
    </citation>
    <scope>IDENTIFICATION</scope>
</reference>
<feature type="domain" description="C3H1-type" evidence="12">
    <location>
        <begin position="557"/>
        <end position="580"/>
    </location>
</feature>
<feature type="zinc finger region" description="C3H1-type" evidence="10">
    <location>
        <begin position="608"/>
        <end position="629"/>
    </location>
</feature>
<feature type="domain" description="C3H1-type" evidence="12">
    <location>
        <begin position="630"/>
        <end position="658"/>
    </location>
</feature>
<feature type="region of interest" description="Disordered" evidence="11">
    <location>
        <begin position="86"/>
        <end position="201"/>
    </location>
</feature>
<reference evidence="13 14" key="1">
    <citation type="submission" date="2020-06" db="EMBL/GenBank/DDBJ databases">
        <authorList>
            <consortium name="Wellcome Sanger Institute Data Sharing"/>
        </authorList>
    </citation>
    <scope>NUCLEOTIDE SEQUENCE [LARGE SCALE GENOMIC DNA]</scope>
</reference>
<comment type="subunit">
    <text evidence="7">Interacts with SMAD1, SMAD3, SMAD4, CPSF2 and CPSF3.</text>
</comment>
<feature type="zinc finger region" description="C3H1-type" evidence="10">
    <location>
        <begin position="630"/>
        <end position="658"/>
    </location>
</feature>